<dbReference type="Pfam" id="PF03692">
    <property type="entry name" value="CxxCxxCC"/>
    <property type="match status" value="1"/>
</dbReference>
<dbReference type="PANTHER" id="PTHR37421">
    <property type="entry name" value="UPF0260 PROTEIN YCGN"/>
    <property type="match status" value="1"/>
</dbReference>
<dbReference type="NCBIfam" id="NF003507">
    <property type="entry name" value="PRK05170.2-5"/>
    <property type="match status" value="1"/>
</dbReference>
<dbReference type="InterPro" id="IPR005358">
    <property type="entry name" value="Puta_zinc/iron-chelating_dom"/>
</dbReference>
<dbReference type="HAMAP" id="MF_00676">
    <property type="entry name" value="UPF0260"/>
    <property type="match status" value="1"/>
</dbReference>
<dbReference type="EMBL" id="SLWL01000004">
    <property type="protein sequence ID" value="TCO14131.1"/>
    <property type="molecule type" value="Genomic_DNA"/>
</dbReference>
<dbReference type="Proteomes" id="UP000294881">
    <property type="component" value="Unassembled WGS sequence"/>
</dbReference>
<evidence type="ECO:0000256" key="1">
    <source>
        <dbReference type="HAMAP-Rule" id="MF_00676"/>
    </source>
</evidence>
<dbReference type="NCBIfam" id="NF003501">
    <property type="entry name" value="PRK05170.1-5"/>
    <property type="match status" value="1"/>
</dbReference>
<dbReference type="PANTHER" id="PTHR37421:SF1">
    <property type="entry name" value="UPF0260 PROTEIN YCGN"/>
    <property type="match status" value="1"/>
</dbReference>
<proteinExistence type="inferred from homology"/>
<comment type="caution">
    <text evidence="3">The sequence shown here is derived from an EMBL/GenBank/DDBJ whole genome shotgun (WGS) entry which is preliminary data.</text>
</comment>
<reference evidence="3 4" key="1">
    <citation type="submission" date="2019-03" db="EMBL/GenBank/DDBJ databases">
        <title>Genomic Encyclopedia of Type Strains, Phase IV (KMG-IV): sequencing the most valuable type-strain genomes for metagenomic binning, comparative biology and taxonomic classification.</title>
        <authorList>
            <person name="Goeker M."/>
        </authorList>
    </citation>
    <scope>NUCLEOTIDE SEQUENCE [LARGE SCALE GENOMIC DNA]</scope>
    <source>
        <strain evidence="3 4">DSM 22958</strain>
    </source>
</reference>
<evidence type="ECO:0000313" key="4">
    <source>
        <dbReference type="Proteomes" id="UP000294881"/>
    </source>
</evidence>
<sequence length="190" mass="21404">MVKQRCNPDMAPADAPEPFWRVTALEDMDDQQWESLCDGCGRCCLIKLEDEDTGRIHYTDVGCRLLDGETCRCRDYPGRQSQVPDCVRLTPDIVRTLTWLPPTCAYRLLREGADLPWWHPLVSGDPETVVAAGVSVRGRLSGSEQNMEPEELIERIVRWPDRTPRQAKGPPAPVARRLAGAARSRARKLP</sequence>
<name>A0A4R2GU05_9HYPH</name>
<keyword evidence="4" id="KW-1185">Reference proteome</keyword>
<evidence type="ECO:0000313" key="3">
    <source>
        <dbReference type="EMBL" id="TCO14131.1"/>
    </source>
</evidence>
<dbReference type="AlphaFoldDB" id="A0A4R2GU05"/>
<accession>A0A4R2GU05</accession>
<gene>
    <name evidence="3" type="ORF">EV666_10483</name>
</gene>
<protein>
    <recommendedName>
        <fullName evidence="1">UPF0260 protein EV666_10483</fullName>
    </recommendedName>
</protein>
<dbReference type="InterPro" id="IPR008228">
    <property type="entry name" value="UCP006173"/>
</dbReference>
<organism evidence="3 4">
    <name type="scientific">Camelimonas lactis</name>
    <dbReference type="NCBI Taxonomy" id="659006"/>
    <lineage>
        <taxon>Bacteria</taxon>
        <taxon>Pseudomonadati</taxon>
        <taxon>Pseudomonadota</taxon>
        <taxon>Alphaproteobacteria</taxon>
        <taxon>Hyphomicrobiales</taxon>
        <taxon>Chelatococcaceae</taxon>
        <taxon>Camelimonas</taxon>
    </lineage>
</organism>
<evidence type="ECO:0000256" key="2">
    <source>
        <dbReference type="SAM" id="MobiDB-lite"/>
    </source>
</evidence>
<comment type="similarity">
    <text evidence="1">Belongs to the UPF0260 family.</text>
</comment>
<feature type="region of interest" description="Disordered" evidence="2">
    <location>
        <begin position="157"/>
        <end position="190"/>
    </location>
</feature>